<dbReference type="Pfam" id="PF01471">
    <property type="entry name" value="PG_binding_1"/>
    <property type="match status" value="1"/>
</dbReference>
<keyword evidence="5" id="KW-1185">Reference proteome</keyword>
<dbReference type="InterPro" id="IPR036366">
    <property type="entry name" value="PGBDSf"/>
</dbReference>
<name>A0A1H7ITB0_9RHOB</name>
<feature type="domain" description="Peptidoglycan binding-like" evidence="2">
    <location>
        <begin position="350"/>
        <end position="404"/>
    </location>
</feature>
<dbReference type="RefSeq" id="WP_092760564.1">
    <property type="nucleotide sequence ID" value="NZ_FNZQ01000001.1"/>
</dbReference>
<evidence type="ECO:0000259" key="2">
    <source>
        <dbReference type="Pfam" id="PF01471"/>
    </source>
</evidence>
<dbReference type="PANTHER" id="PTHR30163:SF8">
    <property type="entry name" value="LYTIC MUREIN TRANSGLYCOSYLASE"/>
    <property type="match status" value="1"/>
</dbReference>
<dbReference type="OrthoDB" id="9808544at2"/>
<feature type="signal peptide" evidence="1">
    <location>
        <begin position="1"/>
        <end position="18"/>
    </location>
</feature>
<accession>A0A1H7ITB0</accession>
<dbReference type="InterPro" id="IPR043426">
    <property type="entry name" value="MltB-like"/>
</dbReference>
<feature type="domain" description="Transglycosylase SLT" evidence="3">
    <location>
        <begin position="37"/>
        <end position="328"/>
    </location>
</feature>
<dbReference type="InterPro" id="IPR031304">
    <property type="entry name" value="SLT_2"/>
</dbReference>
<dbReference type="InterPro" id="IPR023346">
    <property type="entry name" value="Lysozyme-like_dom_sf"/>
</dbReference>
<evidence type="ECO:0000313" key="5">
    <source>
        <dbReference type="Proteomes" id="UP000199283"/>
    </source>
</evidence>
<evidence type="ECO:0000259" key="3">
    <source>
        <dbReference type="Pfam" id="PF13406"/>
    </source>
</evidence>
<dbReference type="Gene3D" id="1.10.530.10">
    <property type="match status" value="1"/>
</dbReference>
<sequence>MQIATFFACLALATPLAAQDAMLRPKQRPAVQQTADFDVWVPAFRDRALAAGIDAMTFDTAMSGVERLPDVILRDRNQSEFTKTIWEYLDTAVSDLRVANGRRAMAKYADVLNRIEAVYGVDKEIVAAIWGLESSFGAFRGNVSTLSALTTLAADSRRSAFFEEQLIEALRILQSGDTRAAALRGSWAGAMGHTQFMPVSFRDHAVDFNNDGRRDLWGDDPTDALASTAAYLKANGWTTGQPWGVQVVLPEGFDYLLTGERIEKSPDDWTALGVRTVAGNPLPLGGLASIRVPAGYTGAAFATFANFRAIETYNTADAYVIGVGHLADRLAGGPPIAGDWPRSDRALTYDERVELQERLRAAGFDPLKIDAKVGPDTLDAIQRWQKANDLVPDGYANFSLIQRLRAQTRR</sequence>
<reference evidence="4 5" key="1">
    <citation type="submission" date="2016-10" db="EMBL/GenBank/DDBJ databases">
        <authorList>
            <person name="de Groot N.N."/>
        </authorList>
    </citation>
    <scope>NUCLEOTIDE SEQUENCE [LARGE SCALE GENOMIC DNA]</scope>
    <source>
        <strain evidence="4 5">DSM 14858</strain>
    </source>
</reference>
<dbReference type="Gene3D" id="1.10.8.350">
    <property type="entry name" value="Bacterial muramidase"/>
    <property type="match status" value="1"/>
</dbReference>
<dbReference type="STRING" id="188906.SAMN04488526_1167"/>
<gene>
    <name evidence="4" type="ORF">SAMN04488526_1167</name>
</gene>
<dbReference type="PANTHER" id="PTHR30163">
    <property type="entry name" value="MEMBRANE-BOUND LYTIC MUREIN TRANSGLYCOSYLASE B"/>
    <property type="match status" value="1"/>
</dbReference>
<dbReference type="GO" id="GO:0008933">
    <property type="term" value="F:peptidoglycan lytic transglycosylase activity"/>
    <property type="evidence" value="ECO:0007669"/>
    <property type="project" value="TreeGrafter"/>
</dbReference>
<dbReference type="InterPro" id="IPR002477">
    <property type="entry name" value="Peptidoglycan-bd-like"/>
</dbReference>
<dbReference type="SUPFAM" id="SSF47090">
    <property type="entry name" value="PGBD-like"/>
    <property type="match status" value="1"/>
</dbReference>
<proteinExistence type="predicted"/>
<protein>
    <submittedName>
        <fullName evidence="4">Lytic murein transglycosylase</fullName>
    </submittedName>
</protein>
<dbReference type="NCBIfam" id="TIGR02283">
    <property type="entry name" value="MltB_2"/>
    <property type="match status" value="1"/>
</dbReference>
<dbReference type="InterPro" id="IPR011970">
    <property type="entry name" value="MltB_2"/>
</dbReference>
<dbReference type="Proteomes" id="UP000199283">
    <property type="component" value="Unassembled WGS sequence"/>
</dbReference>
<evidence type="ECO:0000256" key="1">
    <source>
        <dbReference type="SAM" id="SignalP"/>
    </source>
</evidence>
<organism evidence="4 5">
    <name type="scientific">Jannaschia helgolandensis</name>
    <dbReference type="NCBI Taxonomy" id="188906"/>
    <lineage>
        <taxon>Bacteria</taxon>
        <taxon>Pseudomonadati</taxon>
        <taxon>Pseudomonadota</taxon>
        <taxon>Alphaproteobacteria</taxon>
        <taxon>Rhodobacterales</taxon>
        <taxon>Roseobacteraceae</taxon>
        <taxon>Jannaschia</taxon>
    </lineage>
</organism>
<dbReference type="GO" id="GO:0009253">
    <property type="term" value="P:peptidoglycan catabolic process"/>
    <property type="evidence" value="ECO:0007669"/>
    <property type="project" value="TreeGrafter"/>
</dbReference>
<dbReference type="InterPro" id="IPR036365">
    <property type="entry name" value="PGBD-like_sf"/>
</dbReference>
<feature type="chain" id="PRO_5011565087" evidence="1">
    <location>
        <begin position="19"/>
        <end position="410"/>
    </location>
</feature>
<dbReference type="CDD" id="cd13399">
    <property type="entry name" value="Slt35-like"/>
    <property type="match status" value="1"/>
</dbReference>
<dbReference type="Pfam" id="PF13406">
    <property type="entry name" value="SLT_2"/>
    <property type="match status" value="1"/>
</dbReference>
<evidence type="ECO:0000313" key="4">
    <source>
        <dbReference type="EMBL" id="SEK65656.1"/>
    </source>
</evidence>
<dbReference type="SUPFAM" id="SSF53955">
    <property type="entry name" value="Lysozyme-like"/>
    <property type="match status" value="1"/>
</dbReference>
<dbReference type="Gene3D" id="1.10.101.10">
    <property type="entry name" value="PGBD-like superfamily/PGBD"/>
    <property type="match status" value="1"/>
</dbReference>
<keyword evidence="1" id="KW-0732">Signal</keyword>
<dbReference type="EMBL" id="FNZQ01000001">
    <property type="protein sequence ID" value="SEK65656.1"/>
    <property type="molecule type" value="Genomic_DNA"/>
</dbReference>
<dbReference type="AlphaFoldDB" id="A0A1H7ITB0"/>